<evidence type="ECO:0000256" key="3">
    <source>
        <dbReference type="ARBA" id="ARBA00022676"/>
    </source>
</evidence>
<keyword evidence="11" id="KW-0472">Membrane</keyword>
<evidence type="ECO:0000313" key="14">
    <source>
        <dbReference type="Proteomes" id="UP000609323"/>
    </source>
</evidence>
<gene>
    <name evidence="13" type="ORF">GCM10010917_32240</name>
</gene>
<evidence type="ECO:0000256" key="9">
    <source>
        <dbReference type="PROSITE-ProRule" id="PRU01373"/>
    </source>
</evidence>
<name>A0ABQ1GJJ6_9BACL</name>
<feature type="active site" description="Nucleophile" evidence="9">
    <location>
        <position position="416"/>
    </location>
</feature>
<evidence type="ECO:0000256" key="7">
    <source>
        <dbReference type="ARBA" id="ARBA00022984"/>
    </source>
</evidence>
<feature type="region of interest" description="Disordered" evidence="10">
    <location>
        <begin position="107"/>
        <end position="142"/>
    </location>
</feature>
<keyword evidence="5" id="KW-0378">Hydrolase</keyword>
<dbReference type="PANTHER" id="PTHR30582">
    <property type="entry name" value="L,D-TRANSPEPTIDASE"/>
    <property type="match status" value="1"/>
</dbReference>
<keyword evidence="3" id="KW-0328">Glycosyltransferase</keyword>
<dbReference type="Proteomes" id="UP000609323">
    <property type="component" value="Unassembled WGS sequence"/>
</dbReference>
<protein>
    <recommendedName>
        <fullName evidence="12">L,D-TPase catalytic domain-containing protein</fullName>
    </recommendedName>
</protein>
<accession>A0ABQ1GJJ6</accession>
<comment type="caution">
    <text evidence="13">The sequence shown here is derived from an EMBL/GenBank/DDBJ whole genome shotgun (WGS) entry which is preliminary data.</text>
</comment>
<dbReference type="RefSeq" id="WP_094095988.1">
    <property type="nucleotide sequence ID" value="NZ_BMHF01000012.1"/>
</dbReference>
<feature type="active site" description="Proton donor/acceptor" evidence="9">
    <location>
        <position position="400"/>
    </location>
</feature>
<keyword evidence="11" id="KW-0812">Transmembrane</keyword>
<keyword evidence="8 9" id="KW-0961">Cell wall biogenesis/degradation</keyword>
<evidence type="ECO:0000259" key="12">
    <source>
        <dbReference type="PROSITE" id="PS52029"/>
    </source>
</evidence>
<dbReference type="InterPro" id="IPR050979">
    <property type="entry name" value="LD-transpeptidase"/>
</dbReference>
<feature type="compositionally biased region" description="Basic and acidic residues" evidence="10">
    <location>
        <begin position="451"/>
        <end position="462"/>
    </location>
</feature>
<evidence type="ECO:0000256" key="11">
    <source>
        <dbReference type="SAM" id="Phobius"/>
    </source>
</evidence>
<evidence type="ECO:0000256" key="1">
    <source>
        <dbReference type="ARBA" id="ARBA00004752"/>
    </source>
</evidence>
<evidence type="ECO:0000256" key="5">
    <source>
        <dbReference type="ARBA" id="ARBA00022801"/>
    </source>
</evidence>
<dbReference type="PANTHER" id="PTHR30582:SF24">
    <property type="entry name" value="L,D-TRANSPEPTIDASE ERFK_SRFK-RELATED"/>
    <property type="match status" value="1"/>
</dbReference>
<dbReference type="InterPro" id="IPR038063">
    <property type="entry name" value="Transpep_catalytic_dom"/>
</dbReference>
<proteinExistence type="inferred from homology"/>
<feature type="region of interest" description="Disordered" evidence="10">
    <location>
        <begin position="450"/>
        <end position="474"/>
    </location>
</feature>
<evidence type="ECO:0000256" key="4">
    <source>
        <dbReference type="ARBA" id="ARBA00022679"/>
    </source>
</evidence>
<keyword evidence="14" id="KW-1185">Reference proteome</keyword>
<feature type="transmembrane region" description="Helical" evidence="11">
    <location>
        <begin position="85"/>
        <end position="104"/>
    </location>
</feature>
<dbReference type="InterPro" id="IPR005490">
    <property type="entry name" value="LD_TPept_cat_dom"/>
</dbReference>
<reference evidence="14" key="1">
    <citation type="journal article" date="2019" name="Int. J. Syst. Evol. Microbiol.">
        <title>The Global Catalogue of Microorganisms (GCM) 10K type strain sequencing project: providing services to taxonomists for standard genome sequencing and annotation.</title>
        <authorList>
            <consortium name="The Broad Institute Genomics Platform"/>
            <consortium name="The Broad Institute Genome Sequencing Center for Infectious Disease"/>
            <person name="Wu L."/>
            <person name="Ma J."/>
        </authorList>
    </citation>
    <scope>NUCLEOTIDE SEQUENCE [LARGE SCALE GENOMIC DNA]</scope>
    <source>
        <strain evidence="14">CGMCC 1.15044</strain>
    </source>
</reference>
<evidence type="ECO:0000256" key="10">
    <source>
        <dbReference type="SAM" id="MobiDB-lite"/>
    </source>
</evidence>
<dbReference type="Gene3D" id="2.40.440.10">
    <property type="entry name" value="L,D-transpeptidase catalytic domain-like"/>
    <property type="match status" value="1"/>
</dbReference>
<comment type="pathway">
    <text evidence="1 9">Cell wall biogenesis; peptidoglycan biosynthesis.</text>
</comment>
<keyword evidence="6 9" id="KW-0133">Cell shape</keyword>
<keyword evidence="7 9" id="KW-0573">Peptidoglycan synthesis</keyword>
<feature type="domain" description="L,D-TPase catalytic" evidence="12">
    <location>
        <begin position="331"/>
        <end position="440"/>
    </location>
</feature>
<organism evidence="13 14">
    <name type="scientific">Paenibacillus physcomitrellae</name>
    <dbReference type="NCBI Taxonomy" id="1619311"/>
    <lineage>
        <taxon>Bacteria</taxon>
        <taxon>Bacillati</taxon>
        <taxon>Bacillota</taxon>
        <taxon>Bacilli</taxon>
        <taxon>Bacillales</taxon>
        <taxon>Paenibacillaceae</taxon>
        <taxon>Paenibacillus</taxon>
    </lineage>
</organism>
<dbReference type="SUPFAM" id="SSF141523">
    <property type="entry name" value="L,D-transpeptidase catalytic domain-like"/>
    <property type="match status" value="1"/>
</dbReference>
<sequence>MNNSAYLKDYVRMHPDNRMAWYLLGKEYEQNGQEGKANYCYIQAGDIYEAFESSKTPDEVWKEYAAELLEASKQKEKIRMRWRKGLAAVMLLLLILLSPLWTAAPTNGKTAGGQPEGQQDQVAAAAPAAPVQTGDGQQAAQTLPGRPMFTAAAAGTEAERARSLSVLLEQGSQQGRPLAMLGMVSQQDWLLWSRDMPLEYSIVKDTDSGKTSIQALNPADCGCKPPEELKLKSQAEEWTGEQELLALLSTAMQEFKQANGRYPEKASELNQPYPNNWIAGDTPGLEPAFQAALAGLKSPRDPGNGISGGAAGLTAGQAAGKPGEPFFRQPLEIKVDKTKHLLALTSGNVILRTYKVGLGGERTPEGVFKITEKVINPNGHDNGEFGSRGMALSGGNYAIHGTNESDSIGKDESLGCIRLAKADVEELFDMVPKGIQVTIGKGILPDVKPGASERFKFPDRQDQTNPRKNYHWLD</sequence>
<feature type="compositionally biased region" description="Low complexity" evidence="10">
    <location>
        <begin position="121"/>
        <end position="132"/>
    </location>
</feature>
<evidence type="ECO:0000256" key="2">
    <source>
        <dbReference type="ARBA" id="ARBA00005992"/>
    </source>
</evidence>
<dbReference type="EMBL" id="BMHF01000012">
    <property type="protein sequence ID" value="GGA44494.1"/>
    <property type="molecule type" value="Genomic_DNA"/>
</dbReference>
<comment type="similarity">
    <text evidence="2">Belongs to the YkuD family.</text>
</comment>
<evidence type="ECO:0000256" key="6">
    <source>
        <dbReference type="ARBA" id="ARBA00022960"/>
    </source>
</evidence>
<keyword evidence="11" id="KW-1133">Transmembrane helix</keyword>
<dbReference type="Pfam" id="PF03734">
    <property type="entry name" value="YkuD"/>
    <property type="match status" value="1"/>
</dbReference>
<keyword evidence="4" id="KW-0808">Transferase</keyword>
<evidence type="ECO:0000256" key="8">
    <source>
        <dbReference type="ARBA" id="ARBA00023316"/>
    </source>
</evidence>
<dbReference type="CDD" id="cd16913">
    <property type="entry name" value="YkuD_like"/>
    <property type="match status" value="1"/>
</dbReference>
<evidence type="ECO:0000313" key="13">
    <source>
        <dbReference type="EMBL" id="GGA44494.1"/>
    </source>
</evidence>
<dbReference type="PROSITE" id="PS52029">
    <property type="entry name" value="LD_TPASE"/>
    <property type="match status" value="1"/>
</dbReference>